<dbReference type="PANTHER" id="PTHR43690:SF17">
    <property type="entry name" value="PROTEIN YHJJ"/>
    <property type="match status" value="1"/>
</dbReference>
<keyword evidence="7" id="KW-0482">Metalloprotease</keyword>
<dbReference type="InterPro" id="IPR007863">
    <property type="entry name" value="Peptidase_M16_C"/>
</dbReference>
<dbReference type="GO" id="GO:0046872">
    <property type="term" value="F:metal ion binding"/>
    <property type="evidence" value="ECO:0007669"/>
    <property type="project" value="UniProtKB-KW"/>
</dbReference>
<evidence type="ECO:0000256" key="8">
    <source>
        <dbReference type="RuleBase" id="RU004447"/>
    </source>
</evidence>
<evidence type="ECO:0000256" key="3">
    <source>
        <dbReference type="ARBA" id="ARBA00022670"/>
    </source>
</evidence>
<dbReference type="InterPro" id="IPR011249">
    <property type="entry name" value="Metalloenz_LuxS/M16"/>
</dbReference>
<dbReference type="InterPro" id="IPR011765">
    <property type="entry name" value="Pept_M16_N"/>
</dbReference>
<dbReference type="EMBL" id="DWUP01000026">
    <property type="protein sequence ID" value="HJD52380.1"/>
    <property type="molecule type" value="Genomic_DNA"/>
</dbReference>
<dbReference type="Gene3D" id="3.30.830.10">
    <property type="entry name" value="Metalloenzyme, LuxS/M16 peptidase-like"/>
    <property type="match status" value="2"/>
</dbReference>
<gene>
    <name evidence="11" type="ORF">IAA93_01430</name>
</gene>
<evidence type="ECO:0000259" key="9">
    <source>
        <dbReference type="Pfam" id="PF00675"/>
    </source>
</evidence>
<evidence type="ECO:0000256" key="7">
    <source>
        <dbReference type="ARBA" id="ARBA00023049"/>
    </source>
</evidence>
<feature type="domain" description="Peptidase M16 C-terminal" evidence="10">
    <location>
        <begin position="169"/>
        <end position="344"/>
    </location>
</feature>
<evidence type="ECO:0000256" key="2">
    <source>
        <dbReference type="ARBA" id="ARBA00007261"/>
    </source>
</evidence>
<evidence type="ECO:0000259" key="10">
    <source>
        <dbReference type="Pfam" id="PF05193"/>
    </source>
</evidence>
<evidence type="ECO:0000313" key="11">
    <source>
        <dbReference type="EMBL" id="HJD52380.1"/>
    </source>
</evidence>
<evidence type="ECO:0000256" key="5">
    <source>
        <dbReference type="ARBA" id="ARBA00022801"/>
    </source>
</evidence>
<name>A0A9D2UH82_9BACT</name>
<dbReference type="PROSITE" id="PS00143">
    <property type="entry name" value="INSULINASE"/>
    <property type="match status" value="1"/>
</dbReference>
<dbReference type="Proteomes" id="UP000787625">
    <property type="component" value="Unassembled WGS sequence"/>
</dbReference>
<keyword evidence="5" id="KW-0378">Hydrolase</keyword>
<dbReference type="InterPro" id="IPR001431">
    <property type="entry name" value="Pept_M16_Zn_BS"/>
</dbReference>
<keyword evidence="4" id="KW-0479">Metal-binding</keyword>
<evidence type="ECO:0000313" key="12">
    <source>
        <dbReference type="Proteomes" id="UP000787625"/>
    </source>
</evidence>
<sequence>MIEVNRHRLANGLRIVHSQAKGARMVAVDVLYGVGSRDEVPGKTGLAHLLEHLMFNGSAGVRDFSACVQDAAGECNAWTNCDVTNYYMSLPPCNVETAFWLESDRMASLNLDLQSVTTQRDVVTEEFKQRVYNAPYGDIGHLLRGLCYTRHPYRWPTVGSCIDDVASLGVDDVKAFYSAYYNPCNAVLSVVGDISMDSVIGLADKWFGGIAGVPVPVRTYDAEPAQESRRLLQVERGVPVDTIYMAFPMVERMHGDFYVYDIISDILSNGKSSRVVNNLVRRDKVFSTIDAYIDGSMDAGLFHVDGKLSPGVTFEQAEEKIRGEIAALAGRPVMGHELEKVKNKYESNFMFSNLNNLNLAYSLAYYELLGDARGINSEVEKYKSVTAADISRVLSGHFTDSNSSVVYYKAV</sequence>
<comment type="caution">
    <text evidence="11">The sequence shown here is derived from an EMBL/GenBank/DDBJ whole genome shotgun (WGS) entry which is preliminary data.</text>
</comment>
<dbReference type="Pfam" id="PF00675">
    <property type="entry name" value="Peptidase_M16"/>
    <property type="match status" value="1"/>
</dbReference>
<accession>A0A9D2UH82</accession>
<comment type="cofactor">
    <cofactor evidence="1">
        <name>Zn(2+)</name>
        <dbReference type="ChEBI" id="CHEBI:29105"/>
    </cofactor>
</comment>
<reference evidence="11" key="2">
    <citation type="submission" date="2021-04" db="EMBL/GenBank/DDBJ databases">
        <authorList>
            <person name="Gilroy R."/>
        </authorList>
    </citation>
    <scope>NUCLEOTIDE SEQUENCE</scope>
    <source>
        <strain evidence="11">MalCec1-1739</strain>
    </source>
</reference>
<dbReference type="GO" id="GO:0004222">
    <property type="term" value="F:metalloendopeptidase activity"/>
    <property type="evidence" value="ECO:0007669"/>
    <property type="project" value="InterPro"/>
</dbReference>
<dbReference type="GO" id="GO:0006508">
    <property type="term" value="P:proteolysis"/>
    <property type="evidence" value="ECO:0007669"/>
    <property type="project" value="UniProtKB-KW"/>
</dbReference>
<dbReference type="PANTHER" id="PTHR43690">
    <property type="entry name" value="NARDILYSIN"/>
    <property type="match status" value="1"/>
</dbReference>
<evidence type="ECO:0000256" key="4">
    <source>
        <dbReference type="ARBA" id="ARBA00022723"/>
    </source>
</evidence>
<keyword evidence="6" id="KW-0862">Zinc</keyword>
<reference evidence="11" key="1">
    <citation type="journal article" date="2021" name="PeerJ">
        <title>Extensive microbial diversity within the chicken gut microbiome revealed by metagenomics and culture.</title>
        <authorList>
            <person name="Gilroy R."/>
            <person name="Ravi A."/>
            <person name="Getino M."/>
            <person name="Pursley I."/>
            <person name="Horton D.L."/>
            <person name="Alikhan N.F."/>
            <person name="Baker D."/>
            <person name="Gharbi K."/>
            <person name="Hall N."/>
            <person name="Watson M."/>
            <person name="Adriaenssens E.M."/>
            <person name="Foster-Nyarko E."/>
            <person name="Jarju S."/>
            <person name="Secka A."/>
            <person name="Antonio M."/>
            <person name="Oren A."/>
            <person name="Chaudhuri R.R."/>
            <person name="La Ragione R."/>
            <person name="Hildebrand F."/>
            <person name="Pallen M.J."/>
        </authorList>
    </citation>
    <scope>NUCLEOTIDE SEQUENCE</scope>
    <source>
        <strain evidence="11">MalCec1-1739</strain>
    </source>
</reference>
<dbReference type="AlphaFoldDB" id="A0A9D2UH82"/>
<protein>
    <submittedName>
        <fullName evidence="11">Insulinase family protein</fullName>
    </submittedName>
</protein>
<organism evidence="11 12">
    <name type="scientific">Candidatus Avibacteroides avistercoris</name>
    <dbReference type="NCBI Taxonomy" id="2840690"/>
    <lineage>
        <taxon>Bacteria</taxon>
        <taxon>Pseudomonadati</taxon>
        <taxon>Bacteroidota</taxon>
        <taxon>Bacteroidia</taxon>
        <taxon>Bacteroidales</taxon>
        <taxon>Bacteroidaceae</taxon>
        <taxon>Bacteroidaceae incertae sedis</taxon>
        <taxon>Candidatus Avibacteroides</taxon>
    </lineage>
</organism>
<feature type="domain" description="Peptidase M16 N-terminal" evidence="9">
    <location>
        <begin position="15"/>
        <end position="129"/>
    </location>
</feature>
<evidence type="ECO:0000256" key="6">
    <source>
        <dbReference type="ARBA" id="ARBA00022833"/>
    </source>
</evidence>
<proteinExistence type="inferred from homology"/>
<dbReference type="SUPFAM" id="SSF63411">
    <property type="entry name" value="LuxS/MPP-like metallohydrolase"/>
    <property type="match status" value="2"/>
</dbReference>
<dbReference type="Pfam" id="PF05193">
    <property type="entry name" value="Peptidase_M16_C"/>
    <property type="match status" value="1"/>
</dbReference>
<comment type="similarity">
    <text evidence="2 8">Belongs to the peptidase M16 family.</text>
</comment>
<keyword evidence="3" id="KW-0645">Protease</keyword>
<evidence type="ECO:0000256" key="1">
    <source>
        <dbReference type="ARBA" id="ARBA00001947"/>
    </source>
</evidence>
<dbReference type="InterPro" id="IPR050626">
    <property type="entry name" value="Peptidase_M16"/>
</dbReference>